<comment type="caution">
    <text evidence="4">The sequence shown here is derived from an EMBL/GenBank/DDBJ whole genome shotgun (WGS) entry which is preliminary data.</text>
</comment>
<dbReference type="EMBL" id="ACQL01000074">
    <property type="protein sequence ID" value="EER47407.1"/>
    <property type="molecule type" value="Genomic_DNA"/>
</dbReference>
<gene>
    <name evidence="4" type="ORF">AM305_07909</name>
</gene>
<reference evidence="4 5" key="1">
    <citation type="journal article" date="2010" name="Vet. Microbiol.">
        <title>Production of haemolysins by strains of the Actinobacillus minor/porcitonsillarum complex.</title>
        <authorList>
            <person name="Arya G."/>
            <person name="Niven D.F."/>
        </authorList>
    </citation>
    <scope>NUCLEOTIDE SEQUENCE [LARGE SCALE GENOMIC DNA]</scope>
    <source>
        <strain evidence="4 5">NM305</strain>
    </source>
</reference>
<dbReference type="Proteomes" id="UP000005532">
    <property type="component" value="Unassembled WGS sequence"/>
</dbReference>
<evidence type="ECO:0000256" key="2">
    <source>
        <dbReference type="ARBA" id="ARBA00022908"/>
    </source>
</evidence>
<keyword evidence="2" id="KW-0229">DNA integration</keyword>
<protein>
    <submittedName>
        <fullName evidence="4">Phage integrase</fullName>
    </submittedName>
</protein>
<dbReference type="InterPro" id="IPR025166">
    <property type="entry name" value="Integrase_DNA_bind_dom"/>
</dbReference>
<feature type="domain" description="Integrase DNA-binding" evidence="3">
    <location>
        <begin position="2"/>
        <end position="81"/>
    </location>
</feature>
<dbReference type="Pfam" id="PF13356">
    <property type="entry name" value="Arm-DNA-bind_3"/>
    <property type="match status" value="1"/>
</dbReference>
<dbReference type="AlphaFoldDB" id="C5S103"/>
<evidence type="ECO:0000313" key="5">
    <source>
        <dbReference type="Proteomes" id="UP000005532"/>
    </source>
</evidence>
<sequence>MKIKNAKPKAKDYSLFDGYNLHLLIKPNNSKLWKFIYQSPETGKRIKLSLGKYPFKTLTEAREEARNYYKLLSDGICPKTHLE</sequence>
<dbReference type="eggNOG" id="COG0582">
    <property type="taxonomic scope" value="Bacteria"/>
</dbReference>
<comment type="similarity">
    <text evidence="1">Belongs to the 'phage' integrase family.</text>
</comment>
<evidence type="ECO:0000259" key="3">
    <source>
        <dbReference type="Pfam" id="PF13356"/>
    </source>
</evidence>
<accession>C5S103</accession>
<dbReference type="GO" id="GO:0015074">
    <property type="term" value="P:DNA integration"/>
    <property type="evidence" value="ECO:0007669"/>
    <property type="project" value="UniProtKB-KW"/>
</dbReference>
<dbReference type="PANTHER" id="PTHR30629">
    <property type="entry name" value="PROPHAGE INTEGRASE"/>
    <property type="match status" value="1"/>
</dbReference>
<dbReference type="InterPro" id="IPR038488">
    <property type="entry name" value="Integrase_DNA-bd_sf"/>
</dbReference>
<evidence type="ECO:0000313" key="4">
    <source>
        <dbReference type="EMBL" id="EER47407.1"/>
    </source>
</evidence>
<dbReference type="Gene3D" id="3.30.160.390">
    <property type="entry name" value="Integrase, DNA-binding domain"/>
    <property type="match status" value="1"/>
</dbReference>
<dbReference type="InterPro" id="IPR050808">
    <property type="entry name" value="Phage_Integrase"/>
</dbReference>
<dbReference type="PANTHER" id="PTHR30629:SF6">
    <property type="entry name" value="PROPHAGE INTEGRASE INTA-RELATED"/>
    <property type="match status" value="1"/>
</dbReference>
<organism evidence="4 5">
    <name type="scientific">Actinobacillus minor NM305</name>
    <dbReference type="NCBI Taxonomy" id="637911"/>
    <lineage>
        <taxon>Bacteria</taxon>
        <taxon>Pseudomonadati</taxon>
        <taxon>Pseudomonadota</taxon>
        <taxon>Gammaproteobacteria</taxon>
        <taxon>Pasteurellales</taxon>
        <taxon>Pasteurellaceae</taxon>
        <taxon>Actinobacillus</taxon>
    </lineage>
</organism>
<proteinExistence type="inferred from homology"/>
<evidence type="ECO:0000256" key="1">
    <source>
        <dbReference type="ARBA" id="ARBA00008857"/>
    </source>
</evidence>
<name>C5S103_9PAST</name>